<feature type="region of interest" description="Disordered" evidence="9">
    <location>
        <begin position="375"/>
        <end position="395"/>
    </location>
</feature>
<dbReference type="PROSITE" id="PS00028">
    <property type="entry name" value="ZINC_FINGER_C2H2_1"/>
    <property type="match status" value="4"/>
</dbReference>
<keyword evidence="6" id="KW-0539">Nucleus</keyword>
<keyword evidence="4 7" id="KW-0863">Zinc-finger</keyword>
<dbReference type="GO" id="GO:0008270">
    <property type="term" value="F:zinc ion binding"/>
    <property type="evidence" value="ECO:0007669"/>
    <property type="project" value="UniProtKB-UniRule"/>
</dbReference>
<evidence type="ECO:0000259" key="10">
    <source>
        <dbReference type="PROSITE" id="PS50157"/>
    </source>
</evidence>
<sequence length="549" mass="62657">MEEKPNTKDLKVELKSMRICRFCLNRNEPLSNIYSIENRLNRSVPLPLQIMACVAIEVFVNDGMPAWICEGCRVFMEHWYRFKQICKKSDTHLRQFHLTGDLPERIDLPLLPAEFHKALGKQQPPPHSSPSTSTVTLMSQPVQQQTIKRPRQGPQIISQVTLKKPKMEFVDVAAIGNTVTVANPPKLLNKSPRILNRPPGRIVPVLSEPIIKTNEAGTVEIITEVLDNMETYNEPDPIKYAPPVETNVFPFSTPSKLARHLTAHAGHRPFPCKLCPKSYVLSHHLTRHMRSHAQSVATYNCFDCGVTFSTRDELIYHSAVHATQSLVCPLCKEQFGDLDEVTEHIKSHTEGDQYACEFCDLIFTTEGKLDEHTNSQHFEDQQKYGPSIKQDEDEQAPEEYVVPEENISNIETVVKEEKPDRVVKTTPTMIKCTYGKGPQKKAQEAKAAKAAKEAKEAKEARQREEEKAEIRRSARPAKVQNYATMSEVKLDDEDEEFMREAMAEEDFSPDDENYKTEDEPEDDDEPHRASKESPHDQLRQNTLRNHNQI</sequence>
<protein>
    <submittedName>
        <fullName evidence="12">Putative chorion transcription factor cf2</fullName>
    </submittedName>
</protein>
<dbReference type="Gene3D" id="3.40.1800.20">
    <property type="match status" value="1"/>
</dbReference>
<keyword evidence="5 8" id="KW-0862">Zinc</keyword>
<evidence type="ECO:0000256" key="9">
    <source>
        <dbReference type="SAM" id="MobiDB-lite"/>
    </source>
</evidence>
<evidence type="ECO:0000313" key="13">
    <source>
        <dbReference type="EnsemblMetazoa" id="LLOJ000753-PA"/>
    </source>
</evidence>
<evidence type="ECO:0000256" key="2">
    <source>
        <dbReference type="ARBA" id="ARBA00022723"/>
    </source>
</evidence>
<dbReference type="EMBL" id="AJWK01003018">
    <property type="status" value="NOT_ANNOTATED_CDS"/>
    <property type="molecule type" value="Genomic_DNA"/>
</dbReference>
<feature type="compositionally biased region" description="Basic and acidic residues" evidence="9">
    <location>
        <begin position="525"/>
        <end position="538"/>
    </location>
</feature>
<feature type="region of interest" description="Disordered" evidence="9">
    <location>
        <begin position="434"/>
        <end position="549"/>
    </location>
</feature>
<dbReference type="PROSITE" id="PS50157">
    <property type="entry name" value="ZINC_FINGER_C2H2_2"/>
    <property type="match status" value="4"/>
</dbReference>
<dbReference type="PANTHER" id="PTHR24379">
    <property type="entry name" value="KRAB AND ZINC FINGER DOMAIN-CONTAINING"/>
    <property type="match status" value="1"/>
</dbReference>
<dbReference type="InterPro" id="IPR036236">
    <property type="entry name" value="Znf_C2H2_sf"/>
</dbReference>
<feature type="compositionally biased region" description="Basic and acidic residues" evidence="9">
    <location>
        <begin position="441"/>
        <end position="472"/>
    </location>
</feature>
<name>A0A1B0C9Y1_LUTLO</name>
<evidence type="ECO:0000256" key="8">
    <source>
        <dbReference type="PROSITE-ProRule" id="PRU01263"/>
    </source>
</evidence>
<dbReference type="InterPro" id="IPR012934">
    <property type="entry name" value="Znf_AD"/>
</dbReference>
<feature type="binding site" evidence="8">
    <location>
        <position position="23"/>
    </location>
    <ligand>
        <name>Zn(2+)</name>
        <dbReference type="ChEBI" id="CHEBI:29105"/>
    </ligand>
</feature>
<evidence type="ECO:0000256" key="4">
    <source>
        <dbReference type="ARBA" id="ARBA00022771"/>
    </source>
</evidence>
<dbReference type="SUPFAM" id="SSF57667">
    <property type="entry name" value="beta-beta-alpha zinc fingers"/>
    <property type="match status" value="3"/>
</dbReference>
<dbReference type="Pfam" id="PF00096">
    <property type="entry name" value="zf-C2H2"/>
    <property type="match status" value="2"/>
</dbReference>
<feature type="domain" description="C2H2-type" evidence="10">
    <location>
        <begin position="270"/>
        <end position="297"/>
    </location>
</feature>
<feature type="compositionally biased region" description="Acidic residues" evidence="9">
    <location>
        <begin position="490"/>
        <end position="511"/>
    </location>
</feature>
<feature type="domain" description="C2H2-type" evidence="10">
    <location>
        <begin position="354"/>
        <end position="382"/>
    </location>
</feature>
<feature type="domain" description="C2H2-type" evidence="10">
    <location>
        <begin position="326"/>
        <end position="353"/>
    </location>
</feature>
<evidence type="ECO:0000313" key="14">
    <source>
        <dbReference type="Proteomes" id="UP000092461"/>
    </source>
</evidence>
<reference evidence="12" key="2">
    <citation type="journal article" date="2020" name="BMC">
        <title>Leishmania infection induces a limited differential gene expression in the sand fly midgut.</title>
        <authorList>
            <person name="Coutinho-Abreu I.V."/>
            <person name="Serafim T.D."/>
            <person name="Meneses C."/>
            <person name="Kamhawi S."/>
            <person name="Oliveira F."/>
            <person name="Valenzuela J.G."/>
        </authorList>
    </citation>
    <scope>NUCLEOTIDE SEQUENCE</scope>
    <source>
        <strain evidence="12">Jacobina</strain>
        <tissue evidence="12">Midgut</tissue>
    </source>
</reference>
<dbReference type="Proteomes" id="UP000092461">
    <property type="component" value="Unassembled WGS sequence"/>
</dbReference>
<evidence type="ECO:0000256" key="6">
    <source>
        <dbReference type="ARBA" id="ARBA00023242"/>
    </source>
</evidence>
<evidence type="ECO:0000256" key="1">
    <source>
        <dbReference type="ARBA" id="ARBA00004123"/>
    </source>
</evidence>
<reference evidence="13" key="3">
    <citation type="submission" date="2020-05" db="UniProtKB">
        <authorList>
            <consortium name="EnsemblMetazoa"/>
        </authorList>
    </citation>
    <scope>IDENTIFICATION</scope>
    <source>
        <strain evidence="13">Jacobina</strain>
    </source>
</reference>
<feature type="compositionally biased region" description="Polar residues" evidence="9">
    <location>
        <begin position="539"/>
        <end position="549"/>
    </location>
</feature>
<dbReference type="GO" id="GO:0005634">
    <property type="term" value="C:nucleus"/>
    <property type="evidence" value="ECO:0007669"/>
    <property type="project" value="UniProtKB-SubCell"/>
</dbReference>
<evidence type="ECO:0000256" key="5">
    <source>
        <dbReference type="ARBA" id="ARBA00022833"/>
    </source>
</evidence>
<dbReference type="PANTHER" id="PTHR24379:SF121">
    <property type="entry name" value="C2H2-TYPE DOMAIN-CONTAINING PROTEIN"/>
    <property type="match status" value="1"/>
</dbReference>
<keyword evidence="14" id="KW-1185">Reference proteome</keyword>
<keyword evidence="3" id="KW-0677">Repeat</keyword>
<accession>A0A1B0C9Y1</accession>
<feature type="binding site" evidence="8">
    <location>
        <position position="20"/>
    </location>
    <ligand>
        <name>Zn(2+)</name>
        <dbReference type="ChEBI" id="CHEBI:29105"/>
    </ligand>
</feature>
<feature type="domain" description="C2H2-type" evidence="10">
    <location>
        <begin position="299"/>
        <end position="326"/>
    </location>
</feature>
<dbReference type="VEuPathDB" id="VectorBase:LLONM1_002494"/>
<comment type="subcellular location">
    <subcellularLocation>
        <location evidence="1">Nucleus</location>
    </subcellularLocation>
</comment>
<dbReference type="SUPFAM" id="SSF57716">
    <property type="entry name" value="Glucocorticoid receptor-like (DNA-binding domain)"/>
    <property type="match status" value="1"/>
</dbReference>
<dbReference type="Gene3D" id="3.30.160.60">
    <property type="entry name" value="Classic Zinc Finger"/>
    <property type="match status" value="2"/>
</dbReference>
<dbReference type="VEuPathDB" id="VectorBase:LLOJ000753"/>
<keyword evidence="2 8" id="KW-0479">Metal-binding</keyword>
<dbReference type="EMBL" id="GITU01001554">
    <property type="protein sequence ID" value="MBC1170257.1"/>
    <property type="molecule type" value="Transcribed_RNA"/>
</dbReference>
<dbReference type="AlphaFoldDB" id="A0A1B0C9Y1"/>
<feature type="domain" description="ZAD" evidence="11">
    <location>
        <begin position="18"/>
        <end position="96"/>
    </location>
</feature>
<evidence type="ECO:0000313" key="12">
    <source>
        <dbReference type="EMBL" id="MBC1170257.1"/>
    </source>
</evidence>
<evidence type="ECO:0000259" key="11">
    <source>
        <dbReference type="PROSITE" id="PS51915"/>
    </source>
</evidence>
<dbReference type="EnsemblMetazoa" id="LLOJ000753-RA">
    <property type="protein sequence ID" value="LLOJ000753-PA"/>
    <property type="gene ID" value="LLOJ000753"/>
</dbReference>
<dbReference type="SMART" id="SM00355">
    <property type="entry name" value="ZnF_C2H2"/>
    <property type="match status" value="4"/>
</dbReference>
<dbReference type="PROSITE" id="PS51915">
    <property type="entry name" value="ZAD"/>
    <property type="match status" value="1"/>
</dbReference>
<dbReference type="FunFam" id="3.30.160.60:FF:000145">
    <property type="entry name" value="Zinc finger protein 574"/>
    <property type="match status" value="1"/>
</dbReference>
<evidence type="ECO:0000256" key="7">
    <source>
        <dbReference type="PROSITE-ProRule" id="PRU00042"/>
    </source>
</evidence>
<organism evidence="13 14">
    <name type="scientific">Lutzomyia longipalpis</name>
    <name type="common">Sand fly</name>
    <dbReference type="NCBI Taxonomy" id="7200"/>
    <lineage>
        <taxon>Eukaryota</taxon>
        <taxon>Metazoa</taxon>
        <taxon>Ecdysozoa</taxon>
        <taxon>Arthropoda</taxon>
        <taxon>Hexapoda</taxon>
        <taxon>Insecta</taxon>
        <taxon>Pterygota</taxon>
        <taxon>Neoptera</taxon>
        <taxon>Endopterygota</taxon>
        <taxon>Diptera</taxon>
        <taxon>Nematocera</taxon>
        <taxon>Psychodoidea</taxon>
        <taxon>Psychodidae</taxon>
        <taxon>Lutzomyia</taxon>
        <taxon>Lutzomyia</taxon>
    </lineage>
</organism>
<reference evidence="14" key="1">
    <citation type="submission" date="2012-05" db="EMBL/GenBank/DDBJ databases">
        <title>Whole Genome Assembly of Lutzomyia longipalpis.</title>
        <authorList>
            <person name="Richards S."/>
            <person name="Qu C."/>
            <person name="Dillon R."/>
            <person name="Worley K."/>
            <person name="Scherer S."/>
            <person name="Batterton M."/>
            <person name="Taylor A."/>
            <person name="Hawes A."/>
            <person name="Hernandez B."/>
            <person name="Kovar C."/>
            <person name="Mandapat C."/>
            <person name="Pham C."/>
            <person name="Qu C."/>
            <person name="Jing C."/>
            <person name="Bess C."/>
            <person name="Bandaranaike D."/>
            <person name="Ngo D."/>
            <person name="Ongeri F."/>
            <person name="Arias F."/>
            <person name="Lara F."/>
            <person name="Weissenberger G."/>
            <person name="Kamau G."/>
            <person name="Han H."/>
            <person name="Shen H."/>
            <person name="Dinh H."/>
            <person name="Khalil I."/>
            <person name="Jones J."/>
            <person name="Shafer J."/>
            <person name="Jayaseelan J."/>
            <person name="Quiroz J."/>
            <person name="Blankenburg K."/>
            <person name="Nguyen L."/>
            <person name="Jackson L."/>
            <person name="Francisco L."/>
            <person name="Tang L.-Y."/>
            <person name="Pu L.-L."/>
            <person name="Perales L."/>
            <person name="Lorensuhewa L."/>
            <person name="Munidasa M."/>
            <person name="Coyle M."/>
            <person name="Taylor M."/>
            <person name="Puazo M."/>
            <person name="Firestine M."/>
            <person name="Scheel M."/>
            <person name="Javaid M."/>
            <person name="Wang M."/>
            <person name="Li M."/>
            <person name="Tabassum N."/>
            <person name="Saada N."/>
            <person name="Osuji N."/>
            <person name="Aqrawi P."/>
            <person name="Fu Q."/>
            <person name="Thornton R."/>
            <person name="Raj R."/>
            <person name="Goodspeed R."/>
            <person name="Mata R."/>
            <person name="Najjar R."/>
            <person name="Gubbala S."/>
            <person name="Lee S."/>
            <person name="Denson S."/>
            <person name="Patil S."/>
            <person name="Macmil S."/>
            <person name="Qi S."/>
            <person name="Matskevitch T."/>
            <person name="Palculict T."/>
            <person name="Mathew T."/>
            <person name="Vee V."/>
            <person name="Velamala V."/>
            <person name="Korchina V."/>
            <person name="Cai W."/>
            <person name="Liu W."/>
            <person name="Dai W."/>
            <person name="Zou X."/>
            <person name="Zhu Y."/>
            <person name="Zhang Y."/>
            <person name="Wu Y.-Q."/>
            <person name="Xin Y."/>
            <person name="Nazarath L."/>
            <person name="Kovar C."/>
            <person name="Han Y."/>
            <person name="Muzny D."/>
            <person name="Gibbs R."/>
        </authorList>
    </citation>
    <scope>NUCLEOTIDE SEQUENCE [LARGE SCALE GENOMIC DNA]</scope>
    <source>
        <strain evidence="14">Jacobina</strain>
    </source>
</reference>
<dbReference type="Pfam" id="PF07776">
    <property type="entry name" value="zf-AD"/>
    <property type="match status" value="1"/>
</dbReference>
<proteinExistence type="predicted"/>
<dbReference type="SMART" id="SM00868">
    <property type="entry name" value="zf-AD"/>
    <property type="match status" value="1"/>
</dbReference>
<dbReference type="InterPro" id="IPR013087">
    <property type="entry name" value="Znf_C2H2_type"/>
</dbReference>
<evidence type="ECO:0000256" key="3">
    <source>
        <dbReference type="ARBA" id="ARBA00022737"/>
    </source>
</evidence>
<feature type="binding site" evidence="8">
    <location>
        <position position="72"/>
    </location>
    <ligand>
        <name>Zn(2+)</name>
        <dbReference type="ChEBI" id="CHEBI:29105"/>
    </ligand>
</feature>
<feature type="binding site" evidence="8">
    <location>
        <position position="69"/>
    </location>
    <ligand>
        <name>Zn(2+)</name>
        <dbReference type="ChEBI" id="CHEBI:29105"/>
    </ligand>
</feature>